<comment type="caution">
    <text evidence="4">The sequence shown here is derived from an EMBL/GenBank/DDBJ whole genome shotgun (WGS) entry which is preliminary data.</text>
</comment>
<dbReference type="Proteomes" id="UP000014617">
    <property type="component" value="Unassembled WGS sequence"/>
</dbReference>
<dbReference type="PATRIC" id="fig|482300.6.peg.676"/>
<evidence type="ECO:0000259" key="3">
    <source>
        <dbReference type="SMART" id="SM00560"/>
    </source>
</evidence>
<accession>S3KID0</accession>
<dbReference type="SUPFAM" id="SSF49899">
    <property type="entry name" value="Concanavalin A-like lectins/glucanases"/>
    <property type="match status" value="2"/>
</dbReference>
<evidence type="ECO:0000256" key="1">
    <source>
        <dbReference type="ARBA" id="ARBA00022729"/>
    </source>
</evidence>
<organism evidence="4 5">
    <name type="scientific">Microcystis aeruginosa SPC777</name>
    <dbReference type="NCBI Taxonomy" id="482300"/>
    <lineage>
        <taxon>Bacteria</taxon>
        <taxon>Bacillati</taxon>
        <taxon>Cyanobacteriota</taxon>
        <taxon>Cyanophyceae</taxon>
        <taxon>Oscillatoriophycideae</taxon>
        <taxon>Chroococcales</taxon>
        <taxon>Microcystaceae</taxon>
        <taxon>Microcystis</taxon>
    </lineage>
</organism>
<keyword evidence="1" id="KW-0732">Signal</keyword>
<dbReference type="InterPro" id="IPR013320">
    <property type="entry name" value="ConA-like_dom_sf"/>
</dbReference>
<reference evidence="4 5" key="1">
    <citation type="journal article" date="2013" name="Genome Announc.">
        <title>Draft Genome Sequence of the Brazilian Toxic Bloom-Forming Cyanobacterium Microcystis aeruginosa Strain SPC777.</title>
        <authorList>
            <person name="Fiore M.F."/>
            <person name="Alvarenga D.O."/>
            <person name="Varani A.M."/>
            <person name="Hoff-Risseti C."/>
            <person name="Crespim E."/>
            <person name="Ramos R.T."/>
            <person name="Silva A."/>
            <person name="Schaker P.D."/>
            <person name="Heck K."/>
            <person name="Rigonato J."/>
            <person name="Schneider M.P."/>
        </authorList>
    </citation>
    <scope>NUCLEOTIDE SEQUENCE [LARGE SCALE GENOMIC DNA]</scope>
    <source>
        <strain evidence="5">SPC 777</strain>
    </source>
</reference>
<keyword evidence="2" id="KW-1015">Disulfide bond</keyword>
<dbReference type="EMBL" id="ASZQ01000084">
    <property type="protein sequence ID" value="EPF24389.1"/>
    <property type="molecule type" value="Genomic_DNA"/>
</dbReference>
<dbReference type="AlphaFoldDB" id="S3KID0"/>
<dbReference type="InterPro" id="IPR006558">
    <property type="entry name" value="LamG-like"/>
</dbReference>
<dbReference type="PANTHER" id="PTHR47635:SF2">
    <property type="entry name" value="LAMG-LIKE JELLYROLL FOLD DOMAIN-CONTAINING PROTEIN"/>
    <property type="match status" value="1"/>
</dbReference>
<dbReference type="Gene3D" id="2.60.120.200">
    <property type="match status" value="2"/>
</dbReference>
<protein>
    <submittedName>
        <fullName evidence="4">Pentaxin family protein</fullName>
    </submittedName>
</protein>
<evidence type="ECO:0000313" key="5">
    <source>
        <dbReference type="Proteomes" id="UP000014617"/>
    </source>
</evidence>
<evidence type="ECO:0000313" key="4">
    <source>
        <dbReference type="EMBL" id="EPF24389.1"/>
    </source>
</evidence>
<proteinExistence type="predicted"/>
<evidence type="ECO:0000256" key="2">
    <source>
        <dbReference type="ARBA" id="ARBA00023157"/>
    </source>
</evidence>
<name>S3KID0_MICAE</name>
<dbReference type="PANTHER" id="PTHR47635">
    <property type="entry name" value="CUB DOMAIN-CONTAINING PROTEIN"/>
    <property type="match status" value="1"/>
</dbReference>
<gene>
    <name evidence="4" type="ORF">MAESPC_00592</name>
</gene>
<sequence>MGKGDTTLFYIDGQKVGDTKAKALADAEENLKKTPNDAAAKQKLEAIKTATLKVSDVVRTIGNSTGTQPFGKLSEFRIWGVALSDDEIAVNSKTLLSGNEPGLLAYYPMSEATGGQVRDHSGNGNNATVSGANWWGCTAPIGNINNTVVKFDGVNDYIDVTAGILPDSYTKEAWIKWESGANIISGNTDNSHALWTPNGKLSAGHNSKWGYVQDTTTLPENTWIHVAVTYDSSTQRMELYKNGQLIAKSTNVSRLATSHRGIVIGAFGDTRGAVFKGSIAEVRIWNKARTQGEIQADAYKRLSGKEPNLYQFSKYQLQIEHPGYNLVQQLKQLPLCSFLRVVDQLTNVIPLSL</sequence>
<dbReference type="SMART" id="SM00560">
    <property type="entry name" value="LamGL"/>
    <property type="match status" value="1"/>
</dbReference>
<feature type="domain" description="LamG-like jellyroll fold" evidence="3">
    <location>
        <begin position="167"/>
        <end position="292"/>
    </location>
</feature>
<dbReference type="Pfam" id="PF13385">
    <property type="entry name" value="Laminin_G_3"/>
    <property type="match status" value="1"/>
</dbReference>